<dbReference type="SUPFAM" id="SSF52821">
    <property type="entry name" value="Rhodanese/Cell cycle control phosphatase"/>
    <property type="match status" value="1"/>
</dbReference>
<dbReference type="InterPro" id="IPR001763">
    <property type="entry name" value="Rhodanese-like_dom"/>
</dbReference>
<evidence type="ECO:0000256" key="2">
    <source>
        <dbReference type="ARBA" id="ARBA00004300"/>
    </source>
</evidence>
<evidence type="ECO:0000256" key="10">
    <source>
        <dbReference type="ARBA" id="ARBA00038465"/>
    </source>
</evidence>
<dbReference type="InterPro" id="IPR036873">
    <property type="entry name" value="Rhodanese-like_dom_sf"/>
</dbReference>
<evidence type="ECO:0000259" key="11">
    <source>
        <dbReference type="PROSITE" id="PS50206"/>
    </source>
</evidence>
<protein>
    <submittedName>
        <fullName evidence="12">Endoplasmic reticulum resident protein 44</fullName>
    </submittedName>
</protein>
<organism evidence="12 13">
    <name type="scientific">Parelaphostrongylus tenuis</name>
    <name type="common">Meningeal worm</name>
    <dbReference type="NCBI Taxonomy" id="148309"/>
    <lineage>
        <taxon>Eukaryota</taxon>
        <taxon>Metazoa</taxon>
        <taxon>Ecdysozoa</taxon>
        <taxon>Nematoda</taxon>
        <taxon>Chromadorea</taxon>
        <taxon>Rhabditida</taxon>
        <taxon>Rhabditina</taxon>
        <taxon>Rhabditomorpha</taxon>
        <taxon>Strongyloidea</taxon>
        <taxon>Metastrongylidae</taxon>
        <taxon>Parelaphostrongylus</taxon>
    </lineage>
</organism>
<evidence type="ECO:0000256" key="9">
    <source>
        <dbReference type="ARBA" id="ARBA00023273"/>
    </source>
</evidence>
<dbReference type="GO" id="GO:0005813">
    <property type="term" value="C:centrosome"/>
    <property type="evidence" value="ECO:0007669"/>
    <property type="project" value="UniProtKB-SubCell"/>
</dbReference>
<evidence type="ECO:0000256" key="7">
    <source>
        <dbReference type="ARBA" id="ARBA00023069"/>
    </source>
</evidence>
<evidence type="ECO:0000256" key="5">
    <source>
        <dbReference type="ARBA" id="ARBA00022794"/>
    </source>
</evidence>
<keyword evidence="13" id="KW-1185">Reference proteome</keyword>
<keyword evidence="6" id="KW-0653">Protein transport</keyword>
<dbReference type="Pfam" id="PF00581">
    <property type="entry name" value="Rhodanese"/>
    <property type="match status" value="1"/>
</dbReference>
<comment type="similarity">
    <text evidence="10">Belongs to the CEP41 family.</text>
</comment>
<dbReference type="PANTHER" id="PTHR44390:SF1">
    <property type="entry name" value="CENTROSOMAL PROTEIN OF 41 KDA"/>
    <property type="match status" value="1"/>
</dbReference>
<keyword evidence="7" id="KW-0969">Cilium</keyword>
<evidence type="ECO:0000313" key="12">
    <source>
        <dbReference type="EMBL" id="KAJ1367946.1"/>
    </source>
</evidence>
<dbReference type="GO" id="GO:0060271">
    <property type="term" value="P:cilium assembly"/>
    <property type="evidence" value="ECO:0007669"/>
    <property type="project" value="TreeGrafter"/>
</dbReference>
<evidence type="ECO:0000256" key="8">
    <source>
        <dbReference type="ARBA" id="ARBA00023212"/>
    </source>
</evidence>
<accession>A0AAD5R1Z4</accession>
<evidence type="ECO:0000256" key="3">
    <source>
        <dbReference type="ARBA" id="ARBA00022448"/>
    </source>
</evidence>
<dbReference type="GO" id="GO:0036064">
    <property type="term" value="C:ciliary basal body"/>
    <property type="evidence" value="ECO:0007669"/>
    <property type="project" value="TreeGrafter"/>
</dbReference>
<sequence length="177" mass="20171">MNERMMKLISSKFGVLILRANGKPTPLEEFIILDVNDQSQYAKEHIIAAEYFNRFTLSRNHFETPLLATARLEKRTLVIYGESANTVTSILHQRGYKAVYLSGTIPYFKTFYPKGLTTKSGNTMDFAALEEALRRKIDSNRGGRLWRSTSSSRLRSVDTKDNSSLSASTKKIKIPWK</sequence>
<feature type="domain" description="Rhodanese" evidence="11">
    <location>
        <begin position="26"/>
        <end position="117"/>
    </location>
</feature>
<dbReference type="AlphaFoldDB" id="A0AAD5R1Z4"/>
<keyword evidence="5" id="KW-0970">Cilium biogenesis/degradation</keyword>
<evidence type="ECO:0000313" key="13">
    <source>
        <dbReference type="Proteomes" id="UP001196413"/>
    </source>
</evidence>
<gene>
    <name evidence="12" type="primary">ERP44</name>
    <name evidence="12" type="ORF">KIN20_028976</name>
</gene>
<keyword evidence="4" id="KW-0963">Cytoplasm</keyword>
<dbReference type="PROSITE" id="PS50206">
    <property type="entry name" value="RHODANESE_3"/>
    <property type="match status" value="1"/>
</dbReference>
<comment type="caution">
    <text evidence="12">The sequence shown here is derived from an EMBL/GenBank/DDBJ whole genome shotgun (WGS) entry which is preliminary data.</text>
</comment>
<proteinExistence type="inferred from homology"/>
<reference evidence="12" key="1">
    <citation type="submission" date="2021-06" db="EMBL/GenBank/DDBJ databases">
        <title>Parelaphostrongylus tenuis whole genome reference sequence.</title>
        <authorList>
            <person name="Garwood T.J."/>
            <person name="Larsen P.A."/>
            <person name="Fountain-Jones N.M."/>
            <person name="Garbe J.R."/>
            <person name="Macchietto M.G."/>
            <person name="Kania S.A."/>
            <person name="Gerhold R.W."/>
            <person name="Richards J.E."/>
            <person name="Wolf T.M."/>
        </authorList>
    </citation>
    <scope>NUCLEOTIDE SEQUENCE</scope>
    <source>
        <strain evidence="12">MNPRO001-30</strain>
        <tissue evidence="12">Meninges</tissue>
    </source>
</reference>
<dbReference type="Proteomes" id="UP001196413">
    <property type="component" value="Unassembled WGS sequence"/>
</dbReference>
<dbReference type="EMBL" id="JAHQIW010006047">
    <property type="protein sequence ID" value="KAJ1367946.1"/>
    <property type="molecule type" value="Genomic_DNA"/>
</dbReference>
<dbReference type="InterPro" id="IPR051889">
    <property type="entry name" value="CEP41"/>
</dbReference>
<keyword evidence="9" id="KW-0966">Cell projection</keyword>
<name>A0AAD5R1Z4_PARTN</name>
<dbReference type="GO" id="GO:0015031">
    <property type="term" value="P:protein transport"/>
    <property type="evidence" value="ECO:0007669"/>
    <property type="project" value="UniProtKB-KW"/>
</dbReference>
<dbReference type="CDD" id="cd00158">
    <property type="entry name" value="RHOD"/>
    <property type="match status" value="1"/>
</dbReference>
<evidence type="ECO:0000256" key="6">
    <source>
        <dbReference type="ARBA" id="ARBA00022927"/>
    </source>
</evidence>
<keyword evidence="3" id="KW-0813">Transport</keyword>
<dbReference type="Gene3D" id="3.40.250.10">
    <property type="entry name" value="Rhodanese-like domain"/>
    <property type="match status" value="1"/>
</dbReference>
<comment type="subcellular location">
    <subcellularLocation>
        <location evidence="1">Cytoplasm</location>
        <location evidence="1">Cytoskeleton</location>
        <location evidence="1">Cilium basal body</location>
    </subcellularLocation>
    <subcellularLocation>
        <location evidence="2">Cytoplasm</location>
        <location evidence="2">Cytoskeleton</location>
        <location evidence="2">Microtubule organizing center</location>
        <location evidence="2">Centrosome</location>
    </subcellularLocation>
</comment>
<evidence type="ECO:0000256" key="4">
    <source>
        <dbReference type="ARBA" id="ARBA00022490"/>
    </source>
</evidence>
<evidence type="ECO:0000256" key="1">
    <source>
        <dbReference type="ARBA" id="ARBA00004120"/>
    </source>
</evidence>
<dbReference type="PANTHER" id="PTHR44390">
    <property type="entry name" value="CENTROSOMAL PROTEIN OF 41 KDA"/>
    <property type="match status" value="1"/>
</dbReference>
<keyword evidence="8" id="KW-0206">Cytoskeleton</keyword>